<organism evidence="3 4">
    <name type="scientific">Zymomonas mobilis subsp. pomaceae (strain ATCC 29192 / DSM 22645 / JCM 10191 / CCUG 17912 / NBRC 13757 / NCIMB 11200 / NRRL B-4491 / Barker I)</name>
    <dbReference type="NCBI Taxonomy" id="579138"/>
    <lineage>
        <taxon>Bacteria</taxon>
        <taxon>Pseudomonadati</taxon>
        <taxon>Pseudomonadota</taxon>
        <taxon>Alphaproteobacteria</taxon>
        <taxon>Sphingomonadales</taxon>
        <taxon>Zymomonadaceae</taxon>
        <taxon>Zymomonas</taxon>
    </lineage>
</organism>
<gene>
    <name evidence="3" type="ordered locus">Zymop_1546</name>
</gene>
<reference evidence="3 4" key="1">
    <citation type="journal article" date="2011" name="J. Bacteriol.">
        <title>Genome sequence of the ethanol-producing Zymomonas mobilis subsp. pomaceae lectotype strain ATCC 29192.</title>
        <authorList>
            <person name="Kouvelis V.N."/>
            <person name="Davenport K.W."/>
            <person name="Brettin T.S."/>
            <person name="Bruce D."/>
            <person name="Detter C."/>
            <person name="Han C.S."/>
            <person name="Nolan M."/>
            <person name="Tapia R."/>
            <person name="Damoulaki A."/>
            <person name="Kyrpides N.C."/>
            <person name="Typas M.A."/>
            <person name="Pappas K.M."/>
        </authorList>
    </citation>
    <scope>NUCLEOTIDE SEQUENCE [LARGE SCALE GENOMIC DNA]</scope>
    <source>
        <strain evidence="4">ATCC 29192 / DSM 22645 / JCM 10191 / CCUG 17912 / NBRC 13757 / NCIMB 11200 / NRRL B-4491 / Barker I</strain>
    </source>
</reference>
<dbReference type="SUPFAM" id="SSF56112">
    <property type="entry name" value="Protein kinase-like (PK-like)"/>
    <property type="match status" value="1"/>
</dbReference>
<dbReference type="eggNOG" id="COG2334">
    <property type="taxonomic scope" value="Bacteria"/>
</dbReference>
<dbReference type="InterPro" id="IPR011009">
    <property type="entry name" value="Kinase-like_dom_sf"/>
</dbReference>
<name>F8EW26_ZYMMT</name>
<accession>F8EW26</accession>
<dbReference type="HOGENOM" id="CLU_060540_0_0_5"/>
<dbReference type="AlphaFoldDB" id="F8EW26"/>
<dbReference type="GO" id="GO:0009088">
    <property type="term" value="P:threonine biosynthetic process"/>
    <property type="evidence" value="ECO:0007669"/>
    <property type="project" value="TreeGrafter"/>
</dbReference>
<proteinExistence type="inferred from homology"/>
<dbReference type="RefSeq" id="WP_013934824.1">
    <property type="nucleotide sequence ID" value="NC_015709.1"/>
</dbReference>
<dbReference type="InterPro" id="IPR002575">
    <property type="entry name" value="Aminoglycoside_PTrfase"/>
</dbReference>
<evidence type="ECO:0000259" key="2">
    <source>
        <dbReference type="Pfam" id="PF01636"/>
    </source>
</evidence>
<evidence type="ECO:0000256" key="1">
    <source>
        <dbReference type="ARBA" id="ARBA00038240"/>
    </source>
</evidence>
<dbReference type="Proteomes" id="UP000000491">
    <property type="component" value="Chromosome"/>
</dbReference>
<dbReference type="Pfam" id="PF01636">
    <property type="entry name" value="APH"/>
    <property type="match status" value="1"/>
</dbReference>
<dbReference type="PATRIC" id="fig|579138.3.peg.1639"/>
<protein>
    <submittedName>
        <fullName evidence="3">Aminoglycoside phosphotransferase</fullName>
    </submittedName>
</protein>
<dbReference type="KEGG" id="zmp:Zymop_1546"/>
<dbReference type="GO" id="GO:0004413">
    <property type="term" value="F:homoserine kinase activity"/>
    <property type="evidence" value="ECO:0007669"/>
    <property type="project" value="TreeGrafter"/>
</dbReference>
<dbReference type="PANTHER" id="PTHR21064">
    <property type="entry name" value="AMINOGLYCOSIDE PHOSPHOTRANSFERASE DOMAIN-CONTAINING PROTEIN-RELATED"/>
    <property type="match status" value="1"/>
</dbReference>
<keyword evidence="3" id="KW-0808">Transferase</keyword>
<dbReference type="Gene3D" id="3.90.1200.10">
    <property type="match status" value="1"/>
</dbReference>
<dbReference type="InterPro" id="IPR050249">
    <property type="entry name" value="Pseudomonas-type_ThrB"/>
</dbReference>
<comment type="similarity">
    <text evidence="1">Belongs to the pseudomonas-type ThrB family.</text>
</comment>
<evidence type="ECO:0000313" key="4">
    <source>
        <dbReference type="Proteomes" id="UP000000491"/>
    </source>
</evidence>
<dbReference type="EMBL" id="CP002865">
    <property type="protein sequence ID" value="AEI38436.1"/>
    <property type="molecule type" value="Genomic_DNA"/>
</dbReference>
<feature type="domain" description="Aminoglycoside phosphotransferase" evidence="2">
    <location>
        <begin position="62"/>
        <end position="287"/>
    </location>
</feature>
<dbReference type="PANTHER" id="PTHR21064:SF6">
    <property type="entry name" value="AMINOGLYCOSIDE PHOSPHOTRANSFERASE DOMAIN-CONTAINING PROTEIN"/>
    <property type="match status" value="1"/>
</dbReference>
<evidence type="ECO:0000313" key="3">
    <source>
        <dbReference type="EMBL" id="AEI38436.1"/>
    </source>
</evidence>
<dbReference type="STRING" id="579138.Zymop_1546"/>
<sequence>MIEEKDGHKVGQFGVSGVQSERDWPYLSFAEIAAIVSSYNAIGCLKEILWHSRRPYSAAALIITDRNQKFFIKRHHYHLRNKSSLEKEHAFARHLSQKGLSISQVMVTASGESVISQGEWCYEIHEPAIGEDIYRDVMSWEPFFSIDHAYAAGEMLAKFHNAAQGFKASSRCDQLLIASDHSLMQPDFMSALVNRTATQKALENQLKEKSWQKDIEAVILPFHQQLKPFLPLIKPLWGHGDWHSSNMTWTGKGKTAKVAMVLDLGMADYTSALFDLATALERNVLQWLLLDTQKNIVVYDQLEAFLSGYKSIRPLTRTDKQILAAFLPLVHVEFALSEVVYFGALLKDYASADIAYYQYLLGHARWFSEKEGQALLQWIAAF</sequence>